<evidence type="ECO:0000313" key="3">
    <source>
        <dbReference type="EMBL" id="OAT17398.1"/>
    </source>
</evidence>
<dbReference type="Gene3D" id="3.55.50.70">
    <property type="match status" value="1"/>
</dbReference>
<dbReference type="RefSeq" id="WP_167348703.1">
    <property type="nucleotide sequence ID" value="NZ_LXEN01000192.1"/>
</dbReference>
<evidence type="ECO:0000256" key="1">
    <source>
        <dbReference type="SAM" id="MobiDB-lite"/>
    </source>
</evidence>
<sequence>MIKAENNEQVVASENKKENTTLSNKRFLSNNKTESVINKDNIHPVDYLVISPTGEVKEPIQEQIKNSDLILHSDNLLSQQIKEWSSSQGYKLIWKSKKDYLIYNDIYIKGTESRDVLDKLGNLLASQDYSFNIKLFKNNNVLVIEEN</sequence>
<comment type="caution">
    <text evidence="3">The sequence shown here is derived from an EMBL/GenBank/DDBJ whole genome shotgun (WGS) entry which is preliminary data.</text>
</comment>
<dbReference type="EMBL" id="LXEN01000192">
    <property type="protein sequence ID" value="OAT17398.1"/>
    <property type="molecule type" value="Genomic_DNA"/>
</dbReference>
<dbReference type="Pfam" id="PF10671">
    <property type="entry name" value="TcpQ"/>
    <property type="match status" value="1"/>
</dbReference>
<dbReference type="Proteomes" id="UP000094023">
    <property type="component" value="Unassembled WGS sequence"/>
</dbReference>
<evidence type="ECO:0000313" key="4">
    <source>
        <dbReference type="Proteomes" id="UP000094023"/>
    </source>
</evidence>
<dbReference type="InterPro" id="IPR018927">
    <property type="entry name" value="Pilus_synth_Q_C"/>
</dbReference>
<evidence type="ECO:0000259" key="2">
    <source>
        <dbReference type="Pfam" id="PF10671"/>
    </source>
</evidence>
<keyword evidence="4" id="KW-1185">Reference proteome</keyword>
<proteinExistence type="predicted"/>
<organism evidence="3 4">
    <name type="scientific">Proteus myxofaciens ATCC 19692</name>
    <dbReference type="NCBI Taxonomy" id="1354337"/>
    <lineage>
        <taxon>Bacteria</taxon>
        <taxon>Pseudomonadati</taxon>
        <taxon>Pseudomonadota</taxon>
        <taxon>Gammaproteobacteria</taxon>
        <taxon>Enterobacterales</taxon>
        <taxon>Morganellaceae</taxon>
        <taxon>Proteus</taxon>
    </lineage>
</organism>
<feature type="region of interest" description="Disordered" evidence="1">
    <location>
        <begin position="1"/>
        <end position="25"/>
    </location>
</feature>
<feature type="domain" description="Toxin co-regulated pilus biosynthesis protein Q C-terminal" evidence="2">
    <location>
        <begin position="73"/>
        <end position="146"/>
    </location>
</feature>
<accession>A0A198EXM1</accession>
<name>A0A198EXM1_9GAMM</name>
<protein>
    <recommendedName>
        <fullName evidence="2">Toxin co-regulated pilus biosynthesis protein Q C-terminal domain-containing protein</fullName>
    </recommendedName>
</protein>
<reference evidence="3 4" key="1">
    <citation type="submission" date="2016-04" db="EMBL/GenBank/DDBJ databases">
        <title>ATOL: Assembling a taxonomically balanced genome-scale reconstruction of the evolutionary history of the Enterobacteriaceae.</title>
        <authorList>
            <person name="Plunkett G.III."/>
            <person name="Neeno-Eckwall E.C."/>
            <person name="Glasner J.D."/>
            <person name="Perna N.T."/>
        </authorList>
    </citation>
    <scope>NUCLEOTIDE SEQUENCE [LARGE SCALE GENOMIC DNA]</scope>
    <source>
        <strain evidence="3 4">ATCC 19692</strain>
    </source>
</reference>
<dbReference type="AlphaFoldDB" id="A0A198EXM1"/>
<gene>
    <name evidence="3" type="ORF">M983_3258</name>
</gene>